<dbReference type="InterPro" id="IPR051842">
    <property type="entry name" value="uS12_prolyl_hydroxylase"/>
</dbReference>
<dbReference type="InterPro" id="IPR044862">
    <property type="entry name" value="Pro_4_hyd_alph_FE2OG_OXY"/>
</dbReference>
<dbReference type="GO" id="GO:0006449">
    <property type="term" value="P:regulation of translational termination"/>
    <property type="evidence" value="ECO:0007669"/>
    <property type="project" value="TreeGrafter"/>
</dbReference>
<dbReference type="Pfam" id="PF13640">
    <property type="entry name" value="2OG-FeII_Oxy_3"/>
    <property type="match status" value="1"/>
</dbReference>
<dbReference type="Gene3D" id="2.60.120.620">
    <property type="entry name" value="q2cbj1_9rhob like domain"/>
    <property type="match status" value="1"/>
</dbReference>
<dbReference type="Proteomes" id="UP000581189">
    <property type="component" value="Unassembled WGS sequence"/>
</dbReference>
<dbReference type="AlphaFoldDB" id="A0A7W4D9W4"/>
<evidence type="ECO:0000313" key="3">
    <source>
        <dbReference type="Proteomes" id="UP000581189"/>
    </source>
</evidence>
<dbReference type="GO" id="GO:0005737">
    <property type="term" value="C:cytoplasm"/>
    <property type="evidence" value="ECO:0007669"/>
    <property type="project" value="TreeGrafter"/>
</dbReference>
<keyword evidence="3" id="KW-1185">Reference proteome</keyword>
<accession>A0A7W4D9W4</accession>
<dbReference type="PANTHER" id="PTHR12117:SF0">
    <property type="entry name" value="PROLYL 3-HYDROXYLASE OGFOD1"/>
    <property type="match status" value="1"/>
</dbReference>
<dbReference type="GO" id="GO:0031543">
    <property type="term" value="F:peptidyl-proline dioxygenase activity"/>
    <property type="evidence" value="ECO:0007669"/>
    <property type="project" value="TreeGrafter"/>
</dbReference>
<feature type="domain" description="Prolyl 4-hydroxylase alpha subunit Fe(2+) 2OG dioxygenase" evidence="1">
    <location>
        <begin position="142"/>
        <end position="242"/>
    </location>
</feature>
<dbReference type="EMBL" id="JACJFN010000001">
    <property type="protein sequence ID" value="MBB1518699.1"/>
    <property type="molecule type" value="Genomic_DNA"/>
</dbReference>
<sequence>MSDALFPKLAGNQHAVPDASGLLINYQALRDAQEQLAGIYQRNQPFPHIVIDDFLPASTLAKLLQEYPQDQSLPVWNDATHKDKNSGEYVQKDKRNIRDSLQMPPTYRQLIWELNSQYFLHFLAAMTGIEHLIPDPNLRGAGIHQIGRGGFLKVHADFATHREFALDRRLNFLLYLNQDWPESYGGHLELWDKEMQGPPKRILPILNRCVVFNTTSTSYHGHPQPLTCPEDVYRKSMALYYYTNGRPAGEAEPGFATLWQDVPEAYR</sequence>
<dbReference type="RefSeq" id="WP_182832716.1">
    <property type="nucleotide sequence ID" value="NZ_JACJFN010000001.1"/>
</dbReference>
<evidence type="ECO:0000259" key="1">
    <source>
        <dbReference type="Pfam" id="PF13640"/>
    </source>
</evidence>
<organism evidence="2 3">
    <name type="scientific">Aquipseudomonas guryensis</name>
    <dbReference type="NCBI Taxonomy" id="2759165"/>
    <lineage>
        <taxon>Bacteria</taxon>
        <taxon>Pseudomonadati</taxon>
        <taxon>Pseudomonadota</taxon>
        <taxon>Gammaproteobacteria</taxon>
        <taxon>Pseudomonadales</taxon>
        <taxon>Pseudomonadaceae</taxon>
        <taxon>Aquipseudomonas</taxon>
    </lineage>
</organism>
<evidence type="ECO:0000313" key="2">
    <source>
        <dbReference type="EMBL" id="MBB1518699.1"/>
    </source>
</evidence>
<comment type="caution">
    <text evidence="2">The sequence shown here is derived from an EMBL/GenBank/DDBJ whole genome shotgun (WGS) entry which is preliminary data.</text>
</comment>
<name>A0A7W4D9W4_9GAMM</name>
<proteinExistence type="predicted"/>
<protein>
    <submittedName>
        <fullName evidence="2">2OG-Fe(II) oxygenase</fullName>
    </submittedName>
</protein>
<gene>
    <name evidence="2" type="ORF">H3H45_05560</name>
</gene>
<dbReference type="PANTHER" id="PTHR12117">
    <property type="entry name" value="HISTONE ACETYLTRANSFERASE COMPLEX"/>
    <property type="match status" value="1"/>
</dbReference>
<reference evidence="2 3" key="1">
    <citation type="submission" date="2020-08" db="EMBL/GenBank/DDBJ databases">
        <authorList>
            <person name="Kim C.M."/>
        </authorList>
    </citation>
    <scope>NUCLEOTIDE SEQUENCE [LARGE SCALE GENOMIC DNA]</scope>
    <source>
        <strain evidence="2 3">SR9</strain>
    </source>
</reference>